<dbReference type="Proteomes" id="UP000516361">
    <property type="component" value="Chromosome"/>
</dbReference>
<dbReference type="PANTHER" id="PTHR47245">
    <property type="entry name" value="PEPTIDYLPROLYL ISOMERASE"/>
    <property type="match status" value="1"/>
</dbReference>
<dbReference type="AlphaFoldDB" id="A0A7G1GA42"/>
<dbReference type="GO" id="GO:0003755">
    <property type="term" value="F:peptidyl-prolyl cis-trans isomerase activity"/>
    <property type="evidence" value="ECO:0007669"/>
    <property type="project" value="UniProtKB-KW"/>
</dbReference>
<reference evidence="3 4" key="1">
    <citation type="submission" date="2018-06" db="EMBL/GenBank/DDBJ databases">
        <title>Genome sequencing of Oceanotoga sp. sy52.</title>
        <authorList>
            <person name="Mori K."/>
        </authorList>
    </citation>
    <scope>NUCLEOTIDE SEQUENCE [LARGE SCALE GENOMIC DNA]</scope>
    <source>
        <strain evidence="4">sy52</strain>
    </source>
</reference>
<evidence type="ECO:0000313" key="3">
    <source>
        <dbReference type="EMBL" id="BBE30259.1"/>
    </source>
</evidence>
<evidence type="ECO:0000256" key="1">
    <source>
        <dbReference type="PROSITE-ProRule" id="PRU00278"/>
    </source>
</evidence>
<dbReference type="InterPro" id="IPR027304">
    <property type="entry name" value="Trigger_fact/SurA_dom_sf"/>
</dbReference>
<dbReference type="EMBL" id="AP018712">
    <property type="protein sequence ID" value="BBE30259.1"/>
    <property type="molecule type" value="Genomic_DNA"/>
</dbReference>
<sequence>MRGSELMKRVLLGFYILIFVAIGFSEPVSYLTSKDGKIYEKYFIDFETLKSEYLSSSNKEFFEKANTEYSIIKGLIDFLVIDKYLNDKNITIDSTSIKNNAQEMFNKYKNNENVLKIYGTLDDFYNYLKVQMWKNEIITKVKKVFFDEIKNEELDKYIKDNFYDIKNGYDRIKLKLITISNEASILSIKKEILDKKITFEDAAKKYSEDELSKNGGEIGWIDRNTKKYQPLFSLTINSTPNEVLGPIKIEDKYGLLLLEDKILMQTKEDILKDQYAVNKIKEIITQDKVSNWFKKYRDNYDFTVYYKPLIIEYRVDKAKDFKEKNALETLYREKLKTEKDIPDEWYLSYDKLSEYILKDRLSYKQDLTVYYNEIKKYPEYFGKNKEEIDKEIEKLKKIESTDDSTINVQKAVEKEDILNDLLYYSEFYTFKTIEEIKTEMKKIDEYISELEKIKRDFLIKLYKKNEDTENSAEIISTIFKKYPKDPYIKFEYTKLIYSKIKDLKSKDIEKLKQIKTIFESLLNEDSLSSKVKDEIKKYITEIKAEL</sequence>
<keyword evidence="4" id="KW-1185">Reference proteome</keyword>
<organism evidence="3 4">
    <name type="scientific">Tepiditoga spiralis</name>
    <dbReference type="NCBI Taxonomy" id="2108365"/>
    <lineage>
        <taxon>Bacteria</taxon>
        <taxon>Thermotogati</taxon>
        <taxon>Thermotogota</taxon>
        <taxon>Thermotogae</taxon>
        <taxon>Petrotogales</taxon>
        <taxon>Petrotogaceae</taxon>
        <taxon>Tepiditoga</taxon>
    </lineage>
</organism>
<gene>
    <name evidence="3" type="ORF">OSSY52_04000</name>
</gene>
<protein>
    <recommendedName>
        <fullName evidence="2">PpiC domain-containing protein</fullName>
    </recommendedName>
</protein>
<dbReference type="PANTHER" id="PTHR47245:SF2">
    <property type="entry name" value="PEPTIDYL-PROLYL CIS-TRANS ISOMERASE HP_0175-RELATED"/>
    <property type="match status" value="1"/>
</dbReference>
<proteinExistence type="predicted"/>
<feature type="domain" description="PpiC" evidence="2">
    <location>
        <begin position="169"/>
        <end position="260"/>
    </location>
</feature>
<evidence type="ECO:0000313" key="4">
    <source>
        <dbReference type="Proteomes" id="UP000516361"/>
    </source>
</evidence>
<evidence type="ECO:0000259" key="2">
    <source>
        <dbReference type="PROSITE" id="PS50198"/>
    </source>
</evidence>
<dbReference type="Gene3D" id="3.10.50.40">
    <property type="match status" value="1"/>
</dbReference>
<dbReference type="InterPro" id="IPR050245">
    <property type="entry name" value="PrsA_foldase"/>
</dbReference>
<dbReference type="InterPro" id="IPR046357">
    <property type="entry name" value="PPIase_dom_sf"/>
</dbReference>
<name>A0A7G1GA42_9BACT</name>
<dbReference type="SUPFAM" id="SSF109998">
    <property type="entry name" value="Triger factor/SurA peptide-binding domain-like"/>
    <property type="match status" value="1"/>
</dbReference>
<keyword evidence="1" id="KW-0697">Rotamase</keyword>
<accession>A0A7G1GA42</accession>
<dbReference type="InParanoid" id="A0A7G1GA42"/>
<dbReference type="PROSITE" id="PS50198">
    <property type="entry name" value="PPIC_PPIASE_2"/>
    <property type="match status" value="1"/>
</dbReference>
<dbReference type="SUPFAM" id="SSF54534">
    <property type="entry name" value="FKBP-like"/>
    <property type="match status" value="1"/>
</dbReference>
<dbReference type="KEGG" id="ocy:OSSY52_04000"/>
<dbReference type="Pfam" id="PF00639">
    <property type="entry name" value="Rotamase"/>
    <property type="match status" value="1"/>
</dbReference>
<dbReference type="InterPro" id="IPR000297">
    <property type="entry name" value="PPIase_PpiC"/>
</dbReference>
<keyword evidence="1" id="KW-0413">Isomerase</keyword>